<dbReference type="EMBL" id="ML170219">
    <property type="protein sequence ID" value="TDL17578.1"/>
    <property type="molecule type" value="Genomic_DNA"/>
</dbReference>
<evidence type="ECO:0000313" key="2">
    <source>
        <dbReference type="Proteomes" id="UP000294933"/>
    </source>
</evidence>
<keyword evidence="2" id="KW-1185">Reference proteome</keyword>
<protein>
    <recommendedName>
        <fullName evidence="3">RNI-like protein</fullName>
    </recommendedName>
</protein>
<dbReference type="VEuPathDB" id="FungiDB:BD410DRAFT_545130"/>
<accession>A0A4Y7PR54</accession>
<evidence type="ECO:0008006" key="3">
    <source>
        <dbReference type="Google" id="ProtNLM"/>
    </source>
</evidence>
<gene>
    <name evidence="1" type="ORF">BD410DRAFT_545130</name>
</gene>
<dbReference type="AlphaFoldDB" id="A0A4Y7PR54"/>
<proteinExistence type="predicted"/>
<reference evidence="1 2" key="1">
    <citation type="submission" date="2018-06" db="EMBL/GenBank/DDBJ databases">
        <title>A transcriptomic atlas of mushroom development highlights an independent origin of complex multicellularity.</title>
        <authorList>
            <consortium name="DOE Joint Genome Institute"/>
            <person name="Krizsan K."/>
            <person name="Almasi E."/>
            <person name="Merenyi Z."/>
            <person name="Sahu N."/>
            <person name="Viragh M."/>
            <person name="Koszo T."/>
            <person name="Mondo S."/>
            <person name="Kiss B."/>
            <person name="Balint B."/>
            <person name="Kues U."/>
            <person name="Barry K."/>
            <person name="Hegedus J.C."/>
            <person name="Henrissat B."/>
            <person name="Johnson J."/>
            <person name="Lipzen A."/>
            <person name="Ohm R."/>
            <person name="Nagy I."/>
            <person name="Pangilinan J."/>
            <person name="Yan J."/>
            <person name="Xiong Y."/>
            <person name="Grigoriev I.V."/>
            <person name="Hibbett D.S."/>
            <person name="Nagy L.G."/>
        </authorList>
    </citation>
    <scope>NUCLEOTIDE SEQUENCE [LARGE SCALE GENOMIC DNA]</scope>
    <source>
        <strain evidence="1 2">SZMC22713</strain>
    </source>
</reference>
<sequence length="144" mass="15913">MLINSRPPLNELILSGIPMSEETFLECLSYTPALTKLTAWGIRFSDTTLGFLTIKDATIKTSAALCPRLKFLDLGLNSHFSPSAMKELIISRSQDSVQVAETVTTRELLRTVYCSSFMMESVLSDPAIAKCVNEGLECLQLECE</sequence>
<dbReference type="Proteomes" id="UP000294933">
    <property type="component" value="Unassembled WGS sequence"/>
</dbReference>
<dbReference type="SUPFAM" id="SSF52047">
    <property type="entry name" value="RNI-like"/>
    <property type="match status" value="1"/>
</dbReference>
<evidence type="ECO:0000313" key="1">
    <source>
        <dbReference type="EMBL" id="TDL17578.1"/>
    </source>
</evidence>
<name>A0A4Y7PR54_9AGAM</name>
<organism evidence="1 2">
    <name type="scientific">Rickenella mellea</name>
    <dbReference type="NCBI Taxonomy" id="50990"/>
    <lineage>
        <taxon>Eukaryota</taxon>
        <taxon>Fungi</taxon>
        <taxon>Dikarya</taxon>
        <taxon>Basidiomycota</taxon>
        <taxon>Agaricomycotina</taxon>
        <taxon>Agaricomycetes</taxon>
        <taxon>Hymenochaetales</taxon>
        <taxon>Rickenellaceae</taxon>
        <taxon>Rickenella</taxon>
    </lineage>
</organism>